<name>A0A382JZM7_9ZZZZ</name>
<evidence type="ECO:0000313" key="1">
    <source>
        <dbReference type="EMBL" id="SVC16307.1"/>
    </source>
</evidence>
<sequence>MLKFFICWVVFVPVSGYVDAAAQPDISMAVYIINKFFQRGGASGPTDQSAVQ</sequence>
<feature type="non-terminal residue" evidence="1">
    <location>
        <position position="52"/>
    </location>
</feature>
<organism evidence="1">
    <name type="scientific">marine metagenome</name>
    <dbReference type="NCBI Taxonomy" id="408172"/>
    <lineage>
        <taxon>unclassified sequences</taxon>
        <taxon>metagenomes</taxon>
        <taxon>ecological metagenomes</taxon>
    </lineage>
</organism>
<protein>
    <submittedName>
        <fullName evidence="1">Uncharacterized protein</fullName>
    </submittedName>
</protein>
<proteinExistence type="predicted"/>
<gene>
    <name evidence="1" type="ORF">METZ01_LOCUS269161</name>
</gene>
<dbReference type="AlphaFoldDB" id="A0A382JZM7"/>
<dbReference type="EMBL" id="UINC01076801">
    <property type="protein sequence ID" value="SVC16307.1"/>
    <property type="molecule type" value="Genomic_DNA"/>
</dbReference>
<accession>A0A382JZM7</accession>
<reference evidence="1" key="1">
    <citation type="submission" date="2018-05" db="EMBL/GenBank/DDBJ databases">
        <authorList>
            <person name="Lanie J.A."/>
            <person name="Ng W.-L."/>
            <person name="Kazmierczak K.M."/>
            <person name="Andrzejewski T.M."/>
            <person name="Davidsen T.M."/>
            <person name="Wayne K.J."/>
            <person name="Tettelin H."/>
            <person name="Glass J.I."/>
            <person name="Rusch D."/>
            <person name="Podicherti R."/>
            <person name="Tsui H.-C.T."/>
            <person name="Winkler M.E."/>
        </authorList>
    </citation>
    <scope>NUCLEOTIDE SEQUENCE</scope>
</reference>